<evidence type="ECO:0000256" key="1">
    <source>
        <dbReference type="SAM" id="MobiDB-lite"/>
    </source>
</evidence>
<organism evidence="2 3">
    <name type="scientific">Antricoccus suffuscus</name>
    <dbReference type="NCBI Taxonomy" id="1629062"/>
    <lineage>
        <taxon>Bacteria</taxon>
        <taxon>Bacillati</taxon>
        <taxon>Actinomycetota</taxon>
        <taxon>Actinomycetes</taxon>
        <taxon>Geodermatophilales</taxon>
        <taxon>Antricoccaceae</taxon>
        <taxon>Antricoccus</taxon>
    </lineage>
</organism>
<dbReference type="EMBL" id="PVUE01000001">
    <property type="protein sequence ID" value="PRZ43894.1"/>
    <property type="molecule type" value="Genomic_DNA"/>
</dbReference>
<dbReference type="InterPro" id="IPR029033">
    <property type="entry name" value="His_PPase_superfam"/>
</dbReference>
<dbReference type="CDD" id="cd07067">
    <property type="entry name" value="HP_PGM_like"/>
    <property type="match status" value="1"/>
</dbReference>
<dbReference type="AlphaFoldDB" id="A0A2T1A5Q7"/>
<proteinExistence type="predicted"/>
<feature type="region of interest" description="Disordered" evidence="1">
    <location>
        <begin position="1"/>
        <end position="28"/>
    </location>
</feature>
<evidence type="ECO:0000313" key="2">
    <source>
        <dbReference type="EMBL" id="PRZ43894.1"/>
    </source>
</evidence>
<protein>
    <submittedName>
        <fullName evidence="2">Phosphohistidine phosphatase</fullName>
    </submittedName>
</protein>
<keyword evidence="3" id="KW-1185">Reference proteome</keyword>
<dbReference type="Pfam" id="PF00300">
    <property type="entry name" value="His_Phos_1"/>
    <property type="match status" value="1"/>
</dbReference>
<name>A0A2T1A5Q7_9ACTN</name>
<dbReference type="InterPro" id="IPR013078">
    <property type="entry name" value="His_Pase_superF_clade-1"/>
</dbReference>
<accession>A0A2T1A5Q7</accession>
<comment type="caution">
    <text evidence="2">The sequence shown here is derived from an EMBL/GenBank/DDBJ whole genome shotgun (WGS) entry which is preliminary data.</text>
</comment>
<dbReference type="Proteomes" id="UP000237752">
    <property type="component" value="Unassembled WGS sequence"/>
</dbReference>
<dbReference type="SUPFAM" id="SSF53254">
    <property type="entry name" value="Phosphoglycerate mutase-like"/>
    <property type="match status" value="1"/>
</dbReference>
<gene>
    <name evidence="2" type="ORF">CLV47_10118</name>
</gene>
<reference evidence="2 3" key="1">
    <citation type="submission" date="2018-03" db="EMBL/GenBank/DDBJ databases">
        <title>Genomic Encyclopedia of Archaeal and Bacterial Type Strains, Phase II (KMG-II): from individual species to whole genera.</title>
        <authorList>
            <person name="Goeker M."/>
        </authorList>
    </citation>
    <scope>NUCLEOTIDE SEQUENCE [LARGE SCALE GENOMIC DNA]</scope>
    <source>
        <strain evidence="2 3">DSM 100065</strain>
    </source>
</reference>
<sequence length="157" mass="16620">MRHAKSGYPDGVDDFDRPLSERGRREGPLAGEWIRGQVGEVDAVLCSGAARTRETLQVAGIDAPTTYADEIYEATAGEILAQIAQTAGDVRRLLVVGHAPGIPSTVAALATDDSDAEALRAVRAKFPTSAIAVLEFDGGWPDLAAVGARLTYFEVPR</sequence>
<feature type="compositionally biased region" description="Basic and acidic residues" evidence="1">
    <location>
        <begin position="14"/>
        <end position="27"/>
    </location>
</feature>
<dbReference type="Gene3D" id="3.40.50.1240">
    <property type="entry name" value="Phosphoglycerate mutase-like"/>
    <property type="match status" value="1"/>
</dbReference>
<evidence type="ECO:0000313" key="3">
    <source>
        <dbReference type="Proteomes" id="UP000237752"/>
    </source>
</evidence>